<sequence>MRPGNDLLRSIGDRLVSIEAVLVCYGTGVPVDQGTAQRVTRLALLGTSRLRHTLRNSNYPREYREQMGAVVALVEAGRIAISSNKGKPEGEPRVTVANVRKHNSPLDRTRLLVGSLSHQQLRMFQGAPKEGWPSAEIDS</sequence>
<reference evidence="1" key="1">
    <citation type="submission" date="2023-08" db="EMBL/GenBank/DDBJ databases">
        <authorList>
            <person name="Messyasz A."/>
            <person name="Mannisto M.K."/>
            <person name="Kerkhof L.J."/>
            <person name="Haggblom M."/>
        </authorList>
    </citation>
    <scope>NUCLEOTIDE SEQUENCE</scope>
    <source>
        <strain evidence="1">M8UP39</strain>
    </source>
</reference>
<gene>
    <name evidence="1" type="ORF">RBB81_13065</name>
</gene>
<dbReference type="EMBL" id="CP132938">
    <property type="protein sequence ID" value="XCB20529.1"/>
    <property type="molecule type" value="Genomic_DNA"/>
</dbReference>
<evidence type="ECO:0000313" key="1">
    <source>
        <dbReference type="EMBL" id="XCB20529.1"/>
    </source>
</evidence>
<dbReference type="RefSeq" id="WP_353070949.1">
    <property type="nucleotide sequence ID" value="NZ_CP132938.1"/>
</dbReference>
<protein>
    <submittedName>
        <fullName evidence="1">Uncharacterized protein</fullName>
    </submittedName>
</protein>
<name>A0AAU7YVC1_9BACT</name>
<organism evidence="1">
    <name type="scientific">Tunturiibacter gelidiferens</name>
    <dbReference type="NCBI Taxonomy" id="3069689"/>
    <lineage>
        <taxon>Bacteria</taxon>
        <taxon>Pseudomonadati</taxon>
        <taxon>Acidobacteriota</taxon>
        <taxon>Terriglobia</taxon>
        <taxon>Terriglobales</taxon>
        <taxon>Acidobacteriaceae</taxon>
        <taxon>Tunturiibacter</taxon>
    </lineage>
</organism>
<accession>A0AAU7YVC1</accession>
<proteinExistence type="predicted"/>
<dbReference type="KEGG" id="tgi:RBB81_13065"/>
<reference evidence="1" key="2">
    <citation type="journal article" date="2024" name="Environ. Microbiol.">
        <title>Genome analysis and description of Tunturibacter gen. nov. expands the diversity of Terriglobia in tundra soils.</title>
        <authorList>
            <person name="Messyasz A."/>
            <person name="Mannisto M.K."/>
            <person name="Kerkhof L.J."/>
            <person name="Haggblom M.M."/>
        </authorList>
    </citation>
    <scope>NUCLEOTIDE SEQUENCE</scope>
    <source>
        <strain evidence="1">M8UP39</strain>
    </source>
</reference>
<dbReference type="AlphaFoldDB" id="A0AAU7YVC1"/>